<accession>E3CDS8</accession>
<dbReference type="Proteomes" id="UP000003812">
    <property type="component" value="Unassembled WGS sequence"/>
</dbReference>
<evidence type="ECO:0000313" key="2">
    <source>
        <dbReference type="EMBL" id="EFQ55137.1"/>
    </source>
</evidence>
<dbReference type="InterPro" id="IPR000594">
    <property type="entry name" value="ThiF_NAD_FAD-bd"/>
</dbReference>
<evidence type="ECO:0000313" key="3">
    <source>
        <dbReference type="Proteomes" id="UP000003812"/>
    </source>
</evidence>
<dbReference type="PANTHER" id="PTHR43267">
    <property type="entry name" value="TRNA THREONYLCARBAMOYLADENOSINE DEHYDRATASE"/>
    <property type="match status" value="1"/>
</dbReference>
<dbReference type="Pfam" id="PF00899">
    <property type="entry name" value="ThiF"/>
    <property type="match status" value="1"/>
</dbReference>
<gene>
    <name evidence="2" type="ORF">HMPREF9626_0273</name>
</gene>
<name>E3CDS8_STRPA</name>
<dbReference type="GO" id="GO:0061504">
    <property type="term" value="P:cyclic threonylcarbamoyladenosine biosynthetic process"/>
    <property type="evidence" value="ECO:0007669"/>
    <property type="project" value="TreeGrafter"/>
</dbReference>
<dbReference type="EMBL" id="AEKM01000008">
    <property type="protein sequence ID" value="EFQ55137.1"/>
    <property type="molecule type" value="Genomic_DNA"/>
</dbReference>
<dbReference type="AlphaFoldDB" id="E3CDS8"/>
<dbReference type="SUPFAM" id="SSF69572">
    <property type="entry name" value="Activating enzymes of the ubiquitin-like proteins"/>
    <property type="match status" value="1"/>
</dbReference>
<comment type="caution">
    <text evidence="2">The sequence shown here is derived from an EMBL/GenBank/DDBJ whole genome shotgun (WGS) entry which is preliminary data.</text>
</comment>
<evidence type="ECO:0000259" key="1">
    <source>
        <dbReference type="Pfam" id="PF00899"/>
    </source>
</evidence>
<feature type="domain" description="THIF-type NAD/FAD binding fold" evidence="1">
    <location>
        <begin position="78"/>
        <end position="315"/>
    </location>
</feature>
<dbReference type="Gene3D" id="3.40.50.720">
    <property type="entry name" value="NAD(P)-binding Rossmann-like Domain"/>
    <property type="match status" value="1"/>
</dbReference>
<dbReference type="GO" id="GO:0061503">
    <property type="term" value="F:tRNA threonylcarbamoyladenosine dehydratase"/>
    <property type="evidence" value="ECO:0007669"/>
    <property type="project" value="TreeGrafter"/>
</dbReference>
<protein>
    <submittedName>
        <fullName evidence="2">ThiF family protein</fullName>
    </submittedName>
</protein>
<dbReference type="PANTHER" id="PTHR43267:SF1">
    <property type="entry name" value="TRNA THREONYLCARBAMOYLADENOSINE DEHYDRATASE"/>
    <property type="match status" value="1"/>
</dbReference>
<organism evidence="2 3">
    <name type="scientific">Streptococcus parasanguinis F0405</name>
    <dbReference type="NCBI Taxonomy" id="905067"/>
    <lineage>
        <taxon>Bacteria</taxon>
        <taxon>Bacillati</taxon>
        <taxon>Bacillota</taxon>
        <taxon>Bacilli</taxon>
        <taxon>Lactobacillales</taxon>
        <taxon>Streptococcaceae</taxon>
        <taxon>Streptococcus</taxon>
    </lineage>
</organism>
<dbReference type="InterPro" id="IPR045886">
    <property type="entry name" value="ThiF/MoeB/HesA"/>
</dbReference>
<dbReference type="GO" id="GO:0008641">
    <property type="term" value="F:ubiquitin-like modifier activating enzyme activity"/>
    <property type="evidence" value="ECO:0007669"/>
    <property type="project" value="InterPro"/>
</dbReference>
<sequence length="321" mass="36808">MRVKRTLQPYVLNDKIKFGFGNVSLERDIDCNEMNINLIKKLDEDVDIQQLSIEERKIVKFMLSKGLLTNNQYDDTKYSRNINFFEWIDLSKNLNPCEYQKRLLESTVLIVGVGGIGSTVVEILARLGVGRFIIVDFDIVEESNLTRQSGFKKSDIGKSKVEVIQRNIQAISDSKVVTISKQLRCKNDLEKLFKSYSFDIALCCADTPSIEIDYWFDDLAHKYNKPIIVGSYASTVINYLHIIPGETISLREFYGNFMISDDHILNSKTPYSVISPISYMAAAIISYKVLDSLTGLLNITNYIQIDCMNFEVYQHDIRKIQ</sequence>
<dbReference type="InterPro" id="IPR035985">
    <property type="entry name" value="Ubiquitin-activating_enz"/>
</dbReference>
<reference evidence="2 3" key="1">
    <citation type="submission" date="2010-10" db="EMBL/GenBank/DDBJ databases">
        <authorList>
            <person name="Durkin A.S."/>
            <person name="Madupu R."/>
            <person name="Torralba M."/>
            <person name="Gillis M."/>
            <person name="Methe B."/>
            <person name="Sutton G."/>
            <person name="Nelson K.E."/>
        </authorList>
    </citation>
    <scope>NUCLEOTIDE SEQUENCE [LARGE SCALE GENOMIC DNA]</scope>
    <source>
        <strain evidence="2 3">F0405</strain>
    </source>
</reference>
<proteinExistence type="predicted"/>